<feature type="domain" description="Cystatin" evidence="3">
    <location>
        <begin position="35"/>
        <end position="141"/>
    </location>
</feature>
<dbReference type="GO" id="GO:0005737">
    <property type="term" value="C:cytoplasm"/>
    <property type="evidence" value="ECO:0007669"/>
    <property type="project" value="TreeGrafter"/>
</dbReference>
<reference evidence="4" key="1">
    <citation type="submission" date="2021-06" db="EMBL/GenBank/DDBJ databases">
        <authorList>
            <consortium name="Wellcome Sanger Institute Data Sharing"/>
        </authorList>
    </citation>
    <scope>NUCLEOTIDE SEQUENCE [LARGE SCALE GENOMIC DNA]</scope>
</reference>
<accession>A0A8C4SLL0</accession>
<dbReference type="PANTHER" id="PTHR46186">
    <property type="entry name" value="CYSTATIN"/>
    <property type="match status" value="1"/>
</dbReference>
<keyword evidence="2" id="KW-0732">Signal</keyword>
<evidence type="ECO:0000313" key="4">
    <source>
        <dbReference type="Ensembl" id="ENSECRP00000018883.1"/>
    </source>
</evidence>
<comment type="similarity">
    <text evidence="1">Belongs to the cystatin family.</text>
</comment>
<dbReference type="PANTHER" id="PTHR46186:SF13">
    <property type="entry name" value="SI:BUSM1-57F23.1"/>
    <property type="match status" value="1"/>
</dbReference>
<reference evidence="4" key="2">
    <citation type="submission" date="2025-08" db="UniProtKB">
        <authorList>
            <consortium name="Ensembl"/>
        </authorList>
    </citation>
    <scope>IDENTIFICATION</scope>
</reference>
<dbReference type="Gene3D" id="3.10.450.10">
    <property type="match status" value="1"/>
</dbReference>
<dbReference type="Pfam" id="PF00031">
    <property type="entry name" value="Cystatin"/>
    <property type="match status" value="1"/>
</dbReference>
<name>A0A8C4SLL0_ERPCA</name>
<feature type="signal peptide" evidence="2">
    <location>
        <begin position="1"/>
        <end position="17"/>
    </location>
</feature>
<gene>
    <name evidence="4" type="primary">LOC114652095</name>
</gene>
<dbReference type="AlphaFoldDB" id="A0A8C4SLL0"/>
<dbReference type="SMART" id="SM00043">
    <property type="entry name" value="CY"/>
    <property type="match status" value="1"/>
</dbReference>
<reference evidence="4" key="3">
    <citation type="submission" date="2025-09" db="UniProtKB">
        <authorList>
            <consortium name="Ensembl"/>
        </authorList>
    </citation>
    <scope>IDENTIFICATION</scope>
</reference>
<evidence type="ECO:0000313" key="5">
    <source>
        <dbReference type="Proteomes" id="UP000694620"/>
    </source>
</evidence>
<evidence type="ECO:0000259" key="3">
    <source>
        <dbReference type="SMART" id="SM00043"/>
    </source>
</evidence>
<dbReference type="InterPro" id="IPR000010">
    <property type="entry name" value="Cystatin_dom"/>
</dbReference>
<dbReference type="GO" id="GO:0005615">
    <property type="term" value="C:extracellular space"/>
    <property type="evidence" value="ECO:0007669"/>
    <property type="project" value="TreeGrafter"/>
</dbReference>
<evidence type="ECO:0000256" key="2">
    <source>
        <dbReference type="SAM" id="SignalP"/>
    </source>
</evidence>
<dbReference type="GO" id="GO:0004869">
    <property type="term" value="F:cysteine-type endopeptidase inhibitor activity"/>
    <property type="evidence" value="ECO:0007669"/>
    <property type="project" value="InterPro"/>
</dbReference>
<dbReference type="GO" id="GO:0031982">
    <property type="term" value="C:vesicle"/>
    <property type="evidence" value="ECO:0007669"/>
    <property type="project" value="TreeGrafter"/>
</dbReference>
<dbReference type="SUPFAM" id="SSF54403">
    <property type="entry name" value="Cystatin/monellin"/>
    <property type="match status" value="1"/>
</dbReference>
<dbReference type="InterPro" id="IPR046350">
    <property type="entry name" value="Cystatin_sf"/>
</dbReference>
<keyword evidence="5" id="KW-1185">Reference proteome</keyword>
<protein>
    <submittedName>
        <fullName evidence="4">Cystatin-like</fullName>
    </submittedName>
</protein>
<organism evidence="4 5">
    <name type="scientific">Erpetoichthys calabaricus</name>
    <name type="common">Rope fish</name>
    <name type="synonym">Calamoichthys calabaricus</name>
    <dbReference type="NCBI Taxonomy" id="27687"/>
    <lineage>
        <taxon>Eukaryota</taxon>
        <taxon>Metazoa</taxon>
        <taxon>Chordata</taxon>
        <taxon>Craniata</taxon>
        <taxon>Vertebrata</taxon>
        <taxon>Euteleostomi</taxon>
        <taxon>Actinopterygii</taxon>
        <taxon>Polypteriformes</taxon>
        <taxon>Polypteridae</taxon>
        <taxon>Erpetoichthys</taxon>
    </lineage>
</organism>
<proteinExistence type="inferred from homology"/>
<dbReference type="GeneTree" id="ENSGT00390000009872"/>
<dbReference type="Ensembl" id="ENSECRT00000019274.1">
    <property type="protein sequence ID" value="ENSECRP00000018883.1"/>
    <property type="gene ID" value="ENSECRG00000012635.1"/>
</dbReference>
<dbReference type="CDD" id="cd00042">
    <property type="entry name" value="CY"/>
    <property type="match status" value="1"/>
</dbReference>
<feature type="chain" id="PRO_5034236694" evidence="2">
    <location>
        <begin position="18"/>
        <end position="142"/>
    </location>
</feature>
<sequence>MATQLYLLLFSFTLVLSISFGQEAEIEAIQSEKVHPLGAPVVADPQSPEIQRAAKKAVEEFNRIFRGTNYFRLTEVVSAKIQVTNAIQYIITARIGKTRCKKMEAVDLETCALTKKVLNCDFDVQFHPSDEQYKLTYQKCKR</sequence>
<dbReference type="Proteomes" id="UP000694620">
    <property type="component" value="Chromosome 5"/>
</dbReference>
<evidence type="ECO:0000256" key="1">
    <source>
        <dbReference type="ARBA" id="ARBA00009403"/>
    </source>
</evidence>